<dbReference type="PANTHER" id="PTHR43065">
    <property type="entry name" value="SENSOR HISTIDINE KINASE"/>
    <property type="match status" value="1"/>
</dbReference>
<reference evidence="6 7" key="1">
    <citation type="submission" date="2015-09" db="EMBL/GenBank/DDBJ databases">
        <authorList>
            <person name="Jackson K.R."/>
            <person name="Lunt B.L."/>
            <person name="Fisher J.N.B."/>
            <person name="Gardner A.V."/>
            <person name="Bailey M.E."/>
            <person name="Deus L.M."/>
            <person name="Earl A.S."/>
            <person name="Gibby P.D."/>
            <person name="Hartmann K.A."/>
            <person name="Liu J.E."/>
            <person name="Manci A.M."/>
            <person name="Nielsen D.A."/>
            <person name="Solomon M.B."/>
            <person name="Breakwell D.P."/>
            <person name="Burnett S.H."/>
            <person name="Grose J.H."/>
        </authorList>
    </citation>
    <scope>NUCLEOTIDE SEQUENCE [LARGE SCALE GENOMIC DNA]</scope>
    <source>
        <strain evidence="6 7">CECT 7799</strain>
    </source>
</reference>
<dbReference type="InterPro" id="IPR004358">
    <property type="entry name" value="Sig_transdc_His_kin-like_C"/>
</dbReference>
<dbReference type="PRINTS" id="PR00344">
    <property type="entry name" value="BCTRLSENSOR"/>
</dbReference>
<dbReference type="EMBL" id="CYPR01000240">
    <property type="protein sequence ID" value="CUH40904.1"/>
    <property type="molecule type" value="Genomic_DNA"/>
</dbReference>
<evidence type="ECO:0000256" key="3">
    <source>
        <dbReference type="ARBA" id="ARBA00022553"/>
    </source>
</evidence>
<dbReference type="SUPFAM" id="SSF47384">
    <property type="entry name" value="Homodimeric domain of signal transducing histidine kinase"/>
    <property type="match status" value="1"/>
</dbReference>
<feature type="transmembrane region" description="Helical" evidence="4">
    <location>
        <begin position="170"/>
        <end position="191"/>
    </location>
</feature>
<evidence type="ECO:0000256" key="2">
    <source>
        <dbReference type="ARBA" id="ARBA00012438"/>
    </source>
</evidence>
<dbReference type="RefSeq" id="WP_055664894.1">
    <property type="nucleotide sequence ID" value="NZ_CYPR01000240.1"/>
</dbReference>
<dbReference type="AlphaFoldDB" id="A0A0M7BGC4"/>
<dbReference type="PROSITE" id="PS50109">
    <property type="entry name" value="HIS_KIN"/>
    <property type="match status" value="1"/>
</dbReference>
<dbReference type="GO" id="GO:0000155">
    <property type="term" value="F:phosphorelay sensor kinase activity"/>
    <property type="evidence" value="ECO:0007669"/>
    <property type="project" value="InterPro"/>
</dbReference>
<feature type="transmembrane region" description="Helical" evidence="4">
    <location>
        <begin position="37"/>
        <end position="63"/>
    </location>
</feature>
<sequence length="429" mass="46272">MMYLPTQADLQFRHRVSAFLAIETKQTQDRPLRLGMVGAGVTLMLAYGMTPWLLLPLAVYFVSDLTYISHARRVSQKQHITRPMLGWLLAHHAITISAFIALPIISAFSPLFLGAWAAMVLTFGQALNCIGYDTRSVDATRIGVIIVGSGAQAVTFGVGLMSGYDDPSRIFLHMAAGLVTIYFARVALTTADDRARLSRRTEELAHAQKGEAVGRLTSGIAHDFNNLLTVMRGNIDLLPEVPEAERGPLLREIGAATDRGGKLVGQLLATSRRRPTDPEIVLLDEFFAGLITFARRVLPANVVLDVNSEPRLSLRTDPAQLEAALLNLIVNAKDAMPSGGIVSITAQRVSSGDQQTLGEIIITVTDDGPGMTPEVLRHATEAFVTTKPEGKGTGLGLAMVRTFAEQSGGRFELESAPGHGTTAKLRLRG</sequence>
<evidence type="ECO:0000313" key="6">
    <source>
        <dbReference type="EMBL" id="CUH40904.1"/>
    </source>
</evidence>
<feature type="transmembrane region" description="Helical" evidence="4">
    <location>
        <begin position="142"/>
        <end position="164"/>
    </location>
</feature>
<keyword evidence="7" id="KW-1185">Reference proteome</keyword>
<dbReference type="Proteomes" id="UP000049455">
    <property type="component" value="Unassembled WGS sequence"/>
</dbReference>
<dbReference type="Pfam" id="PF00512">
    <property type="entry name" value="HisKA"/>
    <property type="match status" value="1"/>
</dbReference>
<dbReference type="STRING" id="313367.JSE7799_03644"/>
<protein>
    <recommendedName>
        <fullName evidence="2">histidine kinase</fullName>
        <ecNumber evidence="2">2.7.13.3</ecNumber>
    </recommendedName>
</protein>
<organism evidence="6 7">
    <name type="scientific">Jannaschia seosinensis</name>
    <dbReference type="NCBI Taxonomy" id="313367"/>
    <lineage>
        <taxon>Bacteria</taxon>
        <taxon>Pseudomonadati</taxon>
        <taxon>Pseudomonadota</taxon>
        <taxon>Alphaproteobacteria</taxon>
        <taxon>Rhodobacterales</taxon>
        <taxon>Roseobacteraceae</taxon>
        <taxon>Jannaschia</taxon>
    </lineage>
</organism>
<dbReference type="InterPro" id="IPR036097">
    <property type="entry name" value="HisK_dim/P_sf"/>
</dbReference>
<dbReference type="Gene3D" id="1.10.287.130">
    <property type="match status" value="1"/>
</dbReference>
<dbReference type="Gene3D" id="3.30.565.10">
    <property type="entry name" value="Histidine kinase-like ATPase, C-terminal domain"/>
    <property type="match status" value="1"/>
</dbReference>
<dbReference type="InterPro" id="IPR003661">
    <property type="entry name" value="HisK_dim/P_dom"/>
</dbReference>
<keyword evidence="3" id="KW-0597">Phosphoprotein</keyword>
<accession>A0A0M7BGC4</accession>
<dbReference type="InterPro" id="IPR005467">
    <property type="entry name" value="His_kinase_dom"/>
</dbReference>
<feature type="transmembrane region" description="Helical" evidence="4">
    <location>
        <begin position="111"/>
        <end position="130"/>
    </location>
</feature>
<dbReference type="SMART" id="SM00387">
    <property type="entry name" value="HATPase_c"/>
    <property type="match status" value="1"/>
</dbReference>
<evidence type="ECO:0000259" key="5">
    <source>
        <dbReference type="PROSITE" id="PS50109"/>
    </source>
</evidence>
<feature type="transmembrane region" description="Helical" evidence="4">
    <location>
        <begin position="84"/>
        <end position="105"/>
    </location>
</feature>
<name>A0A0M7BGC4_9RHOB</name>
<comment type="catalytic activity">
    <reaction evidence="1">
        <text>ATP + protein L-histidine = ADP + protein N-phospho-L-histidine.</text>
        <dbReference type="EC" id="2.7.13.3"/>
    </reaction>
</comment>
<dbReference type="PANTHER" id="PTHR43065:SF42">
    <property type="entry name" value="TWO-COMPONENT SENSOR PPRA"/>
    <property type="match status" value="1"/>
</dbReference>
<feature type="domain" description="Histidine kinase" evidence="5">
    <location>
        <begin position="219"/>
        <end position="429"/>
    </location>
</feature>
<gene>
    <name evidence="6" type="ORF">JSE7799_03644</name>
</gene>
<dbReference type="Pfam" id="PF02518">
    <property type="entry name" value="HATPase_c"/>
    <property type="match status" value="1"/>
</dbReference>
<dbReference type="SUPFAM" id="SSF55874">
    <property type="entry name" value="ATPase domain of HSP90 chaperone/DNA topoisomerase II/histidine kinase"/>
    <property type="match status" value="1"/>
</dbReference>
<keyword evidence="4" id="KW-1133">Transmembrane helix</keyword>
<dbReference type="EC" id="2.7.13.3" evidence="2"/>
<evidence type="ECO:0000313" key="7">
    <source>
        <dbReference type="Proteomes" id="UP000049455"/>
    </source>
</evidence>
<dbReference type="InterPro" id="IPR036890">
    <property type="entry name" value="HATPase_C_sf"/>
</dbReference>
<evidence type="ECO:0000256" key="4">
    <source>
        <dbReference type="SAM" id="Phobius"/>
    </source>
</evidence>
<dbReference type="InterPro" id="IPR003594">
    <property type="entry name" value="HATPase_dom"/>
</dbReference>
<evidence type="ECO:0000256" key="1">
    <source>
        <dbReference type="ARBA" id="ARBA00000085"/>
    </source>
</evidence>
<keyword evidence="4" id="KW-0472">Membrane</keyword>
<proteinExistence type="predicted"/>
<dbReference type="CDD" id="cd00082">
    <property type="entry name" value="HisKA"/>
    <property type="match status" value="1"/>
</dbReference>
<keyword evidence="4" id="KW-0812">Transmembrane</keyword>
<dbReference type="SMART" id="SM00388">
    <property type="entry name" value="HisKA"/>
    <property type="match status" value="1"/>
</dbReference>
<dbReference type="OrthoDB" id="9796100at2"/>